<comment type="caution">
    <text evidence="2">The sequence shown here is derived from an EMBL/GenBank/DDBJ whole genome shotgun (WGS) entry which is preliminary data.</text>
</comment>
<dbReference type="RefSeq" id="WP_347919983.1">
    <property type="nucleotide sequence ID" value="NZ_JBDXMX010000002.1"/>
</dbReference>
<dbReference type="InterPro" id="IPR023393">
    <property type="entry name" value="START-like_dom_sf"/>
</dbReference>
<reference evidence="2 3" key="1">
    <citation type="submission" date="2024-05" db="EMBL/GenBank/DDBJ databases">
        <authorList>
            <person name="Yi C."/>
        </authorList>
    </citation>
    <scope>NUCLEOTIDE SEQUENCE [LARGE SCALE GENOMIC DNA]</scope>
    <source>
        <strain evidence="2 3">XS13</strain>
    </source>
</reference>
<feature type="region of interest" description="Disordered" evidence="1">
    <location>
        <begin position="124"/>
        <end position="175"/>
    </location>
</feature>
<evidence type="ECO:0000313" key="3">
    <source>
        <dbReference type="Proteomes" id="UP001484097"/>
    </source>
</evidence>
<evidence type="ECO:0000313" key="2">
    <source>
        <dbReference type="EMBL" id="MEO9247418.1"/>
    </source>
</evidence>
<proteinExistence type="predicted"/>
<evidence type="ECO:0008006" key="4">
    <source>
        <dbReference type="Google" id="ProtNLM"/>
    </source>
</evidence>
<dbReference type="Gene3D" id="3.30.530.20">
    <property type="match status" value="1"/>
</dbReference>
<keyword evidence="3" id="KW-1185">Reference proteome</keyword>
<feature type="region of interest" description="Disordered" evidence="1">
    <location>
        <begin position="1"/>
        <end position="23"/>
    </location>
</feature>
<dbReference type="SUPFAM" id="SSF55961">
    <property type="entry name" value="Bet v1-like"/>
    <property type="match status" value="1"/>
</dbReference>
<organism evidence="2 3">
    <name type="scientific">Citricoccus nitrophenolicus</name>
    <dbReference type="NCBI Taxonomy" id="863575"/>
    <lineage>
        <taxon>Bacteria</taxon>
        <taxon>Bacillati</taxon>
        <taxon>Actinomycetota</taxon>
        <taxon>Actinomycetes</taxon>
        <taxon>Micrococcales</taxon>
        <taxon>Micrococcaceae</taxon>
        <taxon>Citricoccus</taxon>
    </lineage>
</organism>
<feature type="compositionally biased region" description="Polar residues" evidence="1">
    <location>
        <begin position="1"/>
        <end position="12"/>
    </location>
</feature>
<dbReference type="Proteomes" id="UP001484097">
    <property type="component" value="Unassembled WGS sequence"/>
</dbReference>
<protein>
    <recommendedName>
        <fullName evidence="4">SRPBCC domain-containing protein</fullName>
    </recommendedName>
</protein>
<dbReference type="EMBL" id="JBDXMX010000002">
    <property type="protein sequence ID" value="MEO9247418.1"/>
    <property type="molecule type" value="Genomic_DNA"/>
</dbReference>
<sequence length="175" mass="18824">MSAASPSFSGPHSTDHEPTARLVRPGEGCFTVVEVDVAGTMEEVWESVATGPGYRRWFVEAELEPRVGGQLVTHHGDFGESTGTITVWDPPHRYAYVEPDWMGDGTTVPDWATEITVHRLFPTEPESGPGPGFGHARSATPGPDAGPVRTRVRLTSGVETEGQRWGEDIEGTLAG</sequence>
<name>A0ABV0IHF2_9MICC</name>
<gene>
    <name evidence="2" type="ORF">ABDK96_06970</name>
</gene>
<evidence type="ECO:0000256" key="1">
    <source>
        <dbReference type="SAM" id="MobiDB-lite"/>
    </source>
</evidence>
<accession>A0ABV0IHF2</accession>